<sequence>MPIWLFVFITLYIPPLMVILMWRSVRGKKLIYGSIYMILATIMIITVLNLANKSESIKMDHKKVHIEDIKEKEEIENEYVESIKIEDEEETEEYEDIKVEDKKIEDTKEVKNVKVEDVKEPEVVVSKTQKDIFKEFYDKLVVIEKSALSKFQECYDEINKVRAGQGNLNNLYEIAKTARQDCENAEKAYKALRVPKELDAEIRKELISAKSDLQTAYFLRKEALDNGLKLLDRKNPKYMIKLQQQFKLSDEYIVNGREKLNNVRRKLGM</sequence>
<name>A0A1V4I7H6_9FIRM</name>
<dbReference type="OrthoDB" id="1750646at2"/>
<dbReference type="EMBL" id="MZGW01000003">
    <property type="protein sequence ID" value="OPJ55932.1"/>
    <property type="molecule type" value="Genomic_DNA"/>
</dbReference>
<evidence type="ECO:0000313" key="2">
    <source>
        <dbReference type="EMBL" id="OPJ55932.1"/>
    </source>
</evidence>
<dbReference type="Proteomes" id="UP000190140">
    <property type="component" value="Unassembled WGS sequence"/>
</dbReference>
<comment type="caution">
    <text evidence="2">The sequence shown here is derived from an EMBL/GenBank/DDBJ whole genome shotgun (WGS) entry which is preliminary data.</text>
</comment>
<protein>
    <submittedName>
        <fullName evidence="2">Uncharacterized protein</fullName>
    </submittedName>
</protein>
<reference evidence="2 3" key="1">
    <citation type="submission" date="2017-03" db="EMBL/GenBank/DDBJ databases">
        <title>Genome sequence of Clostridium thermoalcaliphilum DSM 7309.</title>
        <authorList>
            <person name="Poehlein A."/>
            <person name="Daniel R."/>
        </authorList>
    </citation>
    <scope>NUCLEOTIDE SEQUENCE [LARGE SCALE GENOMIC DNA]</scope>
    <source>
        <strain evidence="2 3">DSM 7309</strain>
    </source>
</reference>
<keyword evidence="1" id="KW-1133">Transmembrane helix</keyword>
<proteinExistence type="predicted"/>
<keyword evidence="1" id="KW-0472">Membrane</keyword>
<gene>
    <name evidence="2" type="ORF">CLOTH_11100</name>
</gene>
<accession>A0A1V4I7H6</accession>
<organism evidence="2 3">
    <name type="scientific">Alkalithermobacter paradoxus</name>
    <dbReference type="NCBI Taxonomy" id="29349"/>
    <lineage>
        <taxon>Bacteria</taxon>
        <taxon>Bacillati</taxon>
        <taxon>Bacillota</taxon>
        <taxon>Clostridia</taxon>
        <taxon>Peptostreptococcales</taxon>
        <taxon>Tepidibacteraceae</taxon>
        <taxon>Alkalithermobacter</taxon>
    </lineage>
</organism>
<dbReference type="AlphaFoldDB" id="A0A1V4I7H6"/>
<keyword evidence="1" id="KW-0812">Transmembrane</keyword>
<dbReference type="RefSeq" id="WP_079411955.1">
    <property type="nucleotide sequence ID" value="NZ_MZGW01000003.1"/>
</dbReference>
<keyword evidence="3" id="KW-1185">Reference proteome</keyword>
<evidence type="ECO:0000256" key="1">
    <source>
        <dbReference type="SAM" id="Phobius"/>
    </source>
</evidence>
<dbReference type="STRING" id="29349.CLOTH_11100"/>
<evidence type="ECO:0000313" key="3">
    <source>
        <dbReference type="Proteomes" id="UP000190140"/>
    </source>
</evidence>
<feature type="transmembrane region" description="Helical" evidence="1">
    <location>
        <begin position="30"/>
        <end position="51"/>
    </location>
</feature>
<feature type="transmembrane region" description="Helical" evidence="1">
    <location>
        <begin position="6"/>
        <end position="23"/>
    </location>
</feature>